<reference evidence="1" key="1">
    <citation type="submission" date="2020-05" db="EMBL/GenBank/DDBJ databases">
        <title>WGS assembly of Panicum virgatum.</title>
        <authorList>
            <person name="Lovell J.T."/>
            <person name="Jenkins J."/>
            <person name="Shu S."/>
            <person name="Juenger T.E."/>
            <person name="Schmutz J."/>
        </authorList>
    </citation>
    <scope>NUCLEOTIDE SEQUENCE</scope>
    <source>
        <strain evidence="1">AP13</strain>
    </source>
</reference>
<dbReference type="EMBL" id="CM029048">
    <property type="protein sequence ID" value="KAG2579112.1"/>
    <property type="molecule type" value="Genomic_DNA"/>
</dbReference>
<gene>
    <name evidence="1" type="ORF">PVAP13_6NG216215</name>
</gene>
<keyword evidence="2" id="KW-1185">Reference proteome</keyword>
<feature type="non-terminal residue" evidence="1">
    <location>
        <position position="114"/>
    </location>
</feature>
<comment type="caution">
    <text evidence="1">The sequence shown here is derived from an EMBL/GenBank/DDBJ whole genome shotgun (WGS) entry which is preliminary data.</text>
</comment>
<evidence type="ECO:0000313" key="1">
    <source>
        <dbReference type="EMBL" id="KAG2579112.1"/>
    </source>
</evidence>
<protein>
    <submittedName>
        <fullName evidence="1">Uncharacterized protein</fullName>
    </submittedName>
</protein>
<accession>A0A8T0R0N0</accession>
<organism evidence="1 2">
    <name type="scientific">Panicum virgatum</name>
    <name type="common">Blackwell switchgrass</name>
    <dbReference type="NCBI Taxonomy" id="38727"/>
    <lineage>
        <taxon>Eukaryota</taxon>
        <taxon>Viridiplantae</taxon>
        <taxon>Streptophyta</taxon>
        <taxon>Embryophyta</taxon>
        <taxon>Tracheophyta</taxon>
        <taxon>Spermatophyta</taxon>
        <taxon>Magnoliopsida</taxon>
        <taxon>Liliopsida</taxon>
        <taxon>Poales</taxon>
        <taxon>Poaceae</taxon>
        <taxon>PACMAD clade</taxon>
        <taxon>Panicoideae</taxon>
        <taxon>Panicodae</taxon>
        <taxon>Paniceae</taxon>
        <taxon>Panicinae</taxon>
        <taxon>Panicum</taxon>
        <taxon>Panicum sect. Hiantes</taxon>
    </lineage>
</organism>
<feature type="non-terminal residue" evidence="1">
    <location>
        <position position="1"/>
    </location>
</feature>
<sequence>QTANHLPVNCSYTKAILWNTLSWMTCQCFFSEPLQLHSWWKHLRTLQESDRKWGFNTFFMLIIWALWKERNNRLFQSVSTHGPDLQEKIKMDIKLWIDAGSRCLVSSKIQTSES</sequence>
<name>A0A8T0R0N0_PANVG</name>
<dbReference type="Proteomes" id="UP000823388">
    <property type="component" value="Chromosome 6N"/>
</dbReference>
<dbReference type="AlphaFoldDB" id="A0A8T0R0N0"/>
<evidence type="ECO:0000313" key="2">
    <source>
        <dbReference type="Proteomes" id="UP000823388"/>
    </source>
</evidence>
<proteinExistence type="predicted"/>